<gene>
    <name evidence="2" type="ORF">EDC56_1872</name>
</gene>
<dbReference type="Proteomes" id="UP000275394">
    <property type="component" value="Unassembled WGS sequence"/>
</dbReference>
<dbReference type="GO" id="GO:0016301">
    <property type="term" value="F:kinase activity"/>
    <property type="evidence" value="ECO:0007669"/>
    <property type="project" value="UniProtKB-KW"/>
</dbReference>
<evidence type="ECO:0000313" key="2">
    <source>
        <dbReference type="EMBL" id="ROS01431.1"/>
    </source>
</evidence>
<keyword evidence="3" id="KW-1185">Reference proteome</keyword>
<proteinExistence type="predicted"/>
<dbReference type="InterPro" id="IPR052519">
    <property type="entry name" value="Euk-type_GlcNAc_Kinase"/>
</dbReference>
<dbReference type="PANTHER" id="PTHR43190:SF3">
    <property type="entry name" value="N-ACETYL-D-GLUCOSAMINE KINASE"/>
    <property type="match status" value="1"/>
</dbReference>
<dbReference type="CDD" id="cd24082">
    <property type="entry name" value="ASKHA_NBD_GspK-like"/>
    <property type="match status" value="1"/>
</dbReference>
<dbReference type="SUPFAM" id="SSF53067">
    <property type="entry name" value="Actin-like ATPase domain"/>
    <property type="match status" value="2"/>
</dbReference>
<comment type="caution">
    <text evidence="2">The sequence shown here is derived from an EMBL/GenBank/DDBJ whole genome shotgun (WGS) entry which is preliminary data.</text>
</comment>
<reference evidence="2 3" key="1">
    <citation type="submission" date="2018-11" db="EMBL/GenBank/DDBJ databases">
        <title>Genomic Encyclopedia of Type Strains, Phase IV (KMG-IV): sequencing the most valuable type-strain genomes for metagenomic binning, comparative biology and taxonomic classification.</title>
        <authorList>
            <person name="Goeker M."/>
        </authorList>
    </citation>
    <scope>NUCLEOTIDE SEQUENCE [LARGE SCALE GENOMIC DNA]</scope>
    <source>
        <strain evidence="2 3">DSM 100316</strain>
    </source>
</reference>
<dbReference type="NCBIfam" id="NF046058">
    <property type="entry name" value="NagK_SO3507"/>
    <property type="match status" value="1"/>
</dbReference>
<dbReference type="Gene3D" id="3.30.420.40">
    <property type="match status" value="2"/>
</dbReference>
<dbReference type="InterPro" id="IPR002731">
    <property type="entry name" value="ATPase_BadF"/>
</dbReference>
<protein>
    <submittedName>
        <fullName evidence="2">Glucosamine kinase</fullName>
    </submittedName>
</protein>
<dbReference type="RefSeq" id="WP_123712224.1">
    <property type="nucleotide sequence ID" value="NZ_RKHR01000004.1"/>
</dbReference>
<organism evidence="2 3">
    <name type="scientific">Sinobacterium caligoides</name>
    <dbReference type="NCBI Taxonomy" id="933926"/>
    <lineage>
        <taxon>Bacteria</taxon>
        <taxon>Pseudomonadati</taxon>
        <taxon>Pseudomonadota</taxon>
        <taxon>Gammaproteobacteria</taxon>
        <taxon>Cellvibrionales</taxon>
        <taxon>Spongiibacteraceae</taxon>
        <taxon>Sinobacterium</taxon>
    </lineage>
</organism>
<dbReference type="EMBL" id="RKHR01000004">
    <property type="protein sequence ID" value="ROS01431.1"/>
    <property type="molecule type" value="Genomic_DNA"/>
</dbReference>
<name>A0A3N2DNP2_9GAMM</name>
<evidence type="ECO:0000259" key="1">
    <source>
        <dbReference type="Pfam" id="PF01869"/>
    </source>
</evidence>
<dbReference type="InterPro" id="IPR043129">
    <property type="entry name" value="ATPase_NBD"/>
</dbReference>
<dbReference type="AlphaFoldDB" id="A0A3N2DNP2"/>
<dbReference type="OrthoDB" id="9816014at2"/>
<feature type="domain" description="ATPase BadF/BadG/BcrA/BcrD type" evidence="1">
    <location>
        <begin position="14"/>
        <end position="284"/>
    </location>
</feature>
<sequence>MPTRPVDNNKTLYLGIDGGGSKCRARIVSADNLLLGEGISGPANPVHGFDQTVYSIKDATLKALDDANLAPERIADLVAGVGLAGVNVPSYYEQMNDWAHPFCKMFLTTDLHIACLGAHSGEDGAVIIVGTGSCGFVSVAGEQSMLGGHGFPYGDKGSGAWIGLQAIKAVLLAHDHLGPSTLLTDLVDEFYQLNGNIVSLIEWVAAKPSSIYARLAPSVFQAAEAGDPVACRIIEDGVAYIDALAKCLLDKNPPKLALIGGVAEKIRPLLSPEVQEKVVDPVAQPEFGGIYFAKNSSATWRKQLS</sequence>
<accession>A0A3N2DNP2</accession>
<keyword evidence="2" id="KW-0418">Kinase</keyword>
<keyword evidence="2" id="KW-0808">Transferase</keyword>
<dbReference type="PANTHER" id="PTHR43190">
    <property type="entry name" value="N-ACETYL-D-GLUCOSAMINE KINASE"/>
    <property type="match status" value="1"/>
</dbReference>
<evidence type="ECO:0000313" key="3">
    <source>
        <dbReference type="Proteomes" id="UP000275394"/>
    </source>
</evidence>
<dbReference type="Pfam" id="PF01869">
    <property type="entry name" value="BcrAD_BadFG"/>
    <property type="match status" value="1"/>
</dbReference>